<proteinExistence type="predicted"/>
<protein>
    <recommendedName>
        <fullName evidence="4">Molecular chaperone</fullName>
    </recommendedName>
</protein>
<dbReference type="Proteomes" id="UP001268036">
    <property type="component" value="Unassembled WGS sequence"/>
</dbReference>
<reference evidence="2" key="1">
    <citation type="submission" date="2023-08" db="EMBL/GenBank/DDBJ databases">
        <title>Functional and genomic diversity of the sorghum phyllosphere microbiome.</title>
        <authorList>
            <person name="Shade A."/>
        </authorList>
    </citation>
    <scope>NUCLEOTIDE SEQUENCE</scope>
    <source>
        <strain evidence="2">SORGH_AS_0201</strain>
    </source>
</reference>
<evidence type="ECO:0000256" key="1">
    <source>
        <dbReference type="SAM" id="MobiDB-lite"/>
    </source>
</evidence>
<sequence>MDSKRPQLMLRVPTPDQRSLTFCDATPAGLKRWLDQLPRAKLGEFARLLYQGLLELNRLILTPEARLRLLEALRPDVQRVCQQLERHVFNQAIVLDERSRKVANLCQALQNLLAAGYKLIVVEESERGERNTLLATAIQRALRALFGPLIRAAQLYTPVHDNLWLELHQLYRLAVTSGLHTQKIRDELLPGDGNQTITQAYSAALLFGAARCNQLRQSHIAQLTLHLDDWAGLVRLQGPEQTGTLMVVAPQIDAPPRYRSLLREANLSGLLGLAPQALVQAIEDYLALAPEQRPRARLPVHGDLSLDLLQHLVGAWGQEADRAFQRMPGNGQVQVCIGMSALHYQLTGGQAFAETLQQAAAQVSEPFVPKPKEDVWSLAFDADTRTSDALEWDAGALEEIHYDVLPGEGDSASPAFPIHNVQVVNHSPGGYCLSWSGEVPEQLQAGELLGVKLPEDRNWGPAVVRWVRQVPGSGTQMGVELLAPTARPCGLQLLRKAEQNSQYLRALLLPEIKAIDQAPTLIAPRLPFQEGSKVQINQQGVEQRGMLDRRRSMTVSFSVFEYHLLEQASAQPAGSPAGSSGGRLEEDFDSLWKSL</sequence>
<feature type="region of interest" description="Disordered" evidence="1">
    <location>
        <begin position="571"/>
        <end position="595"/>
    </location>
</feature>
<accession>A0AAJ2BIP9</accession>
<evidence type="ECO:0000313" key="2">
    <source>
        <dbReference type="EMBL" id="MDR6234976.1"/>
    </source>
</evidence>
<dbReference type="AlphaFoldDB" id="A0AAJ2BIP9"/>
<dbReference type="EMBL" id="JAVJAF010000001">
    <property type="protein sequence ID" value="MDR6234976.1"/>
    <property type="molecule type" value="Genomic_DNA"/>
</dbReference>
<name>A0AAJ2BIP9_9PSED</name>
<comment type="caution">
    <text evidence="2">The sequence shown here is derived from an EMBL/GenBank/DDBJ whole genome shotgun (WGS) entry which is preliminary data.</text>
</comment>
<evidence type="ECO:0000313" key="3">
    <source>
        <dbReference type="Proteomes" id="UP001268036"/>
    </source>
</evidence>
<evidence type="ECO:0008006" key="4">
    <source>
        <dbReference type="Google" id="ProtNLM"/>
    </source>
</evidence>
<gene>
    <name evidence="2" type="ORF">QE440_002717</name>
</gene>
<organism evidence="2 3">
    <name type="scientific">Pseudomonas oryzihabitans</name>
    <dbReference type="NCBI Taxonomy" id="47885"/>
    <lineage>
        <taxon>Bacteria</taxon>
        <taxon>Pseudomonadati</taxon>
        <taxon>Pseudomonadota</taxon>
        <taxon>Gammaproteobacteria</taxon>
        <taxon>Pseudomonadales</taxon>
        <taxon>Pseudomonadaceae</taxon>
        <taxon>Pseudomonas</taxon>
    </lineage>
</organism>